<feature type="region of interest" description="Disordered" evidence="1">
    <location>
        <begin position="648"/>
        <end position="766"/>
    </location>
</feature>
<accession>A0A0L0CK36</accession>
<dbReference type="Proteomes" id="UP000037069">
    <property type="component" value="Unassembled WGS sequence"/>
</dbReference>
<feature type="domain" description="Myb/SANT-like DNA-binding" evidence="2">
    <location>
        <begin position="82"/>
        <end position="171"/>
    </location>
</feature>
<gene>
    <name evidence="3" type="ORF">FF38_12410</name>
</gene>
<evidence type="ECO:0000313" key="4">
    <source>
        <dbReference type="Proteomes" id="UP000037069"/>
    </source>
</evidence>
<sequence>MIIRRQLYSNNNKLPMKKLQDSGMELKPIYKKVAQPNKATTTSTPTIVRDVEDLLKPISQQKHHNDRDEMQQSQASKERTERNLWRNDEVMEMLYTMQQVKALEKLNDKTVKSENVFKDVEVIMHRNGFVKKSHVQIWTKWKFLKSTYMTSRRNRVIPRMVPPQIYETIHKMITGLNQSINDSCSSVDGDASSVSGMVISGVEGGVSDVGATNGEDEDSFGMAHPIFGFRLGTVKSEPEDTGYEAFENNCSDKDPLEEELSSSKSDKPVKEEDTNIEIKPSKEPEPVPKVVEVPHRGRGRPPKNPPAATSTPNSTPSPATKPAQMPPLRVAPFAKTINSSNTITPNRPPPPLTMPPTPRIRVANLSNLKSGEPVKFAQPKLIPKPSHHEQTPPPPPPQPVRLTKDIAMQTRSSTTPSPSYPKMKQIPMRKTPYSLRPDRAIPDLEASLSPPPPAVEKTSNRRLEEVPTTKHLIMQNNSNILQNNINRKRRLEWQDPLPGKQTKYNNSMYEEKNSSKSFNNFDDGQSYGKVLQNVMIDLSSSLRKMQTEMMRDFFKKQNELLEREHKFQMQQDQMLMKAFQEQTQQIMHSVKLLVGSIKTNRNESSNDREELAVKAASVNGKVRMQHKHVQEAEEEMEDDVELELEDDEHNQEHEGEGEQEMEQDAEDVYIDGEEQQDQLEEHEENDQEVMENNEDEEEHDEAEEDDNEQSHDHEEGDEEGVDEDQSQSADEQHENGLTAEEQDNSNDFTNEEQNPLHIVASEMNED</sequence>
<feature type="compositionally biased region" description="Acidic residues" evidence="1">
    <location>
        <begin position="632"/>
        <end position="641"/>
    </location>
</feature>
<dbReference type="PANTHER" id="PTHR36812">
    <property type="entry name" value="NEUROFILAMENT TRIPLET M PROTEIN-LIKE PROTEIN"/>
    <property type="match status" value="1"/>
</dbReference>
<name>A0A0L0CK36_LUCCU</name>
<evidence type="ECO:0000313" key="3">
    <source>
        <dbReference type="EMBL" id="KNC31834.1"/>
    </source>
</evidence>
<feature type="compositionally biased region" description="Basic and acidic residues" evidence="1">
    <location>
        <begin position="264"/>
        <end position="273"/>
    </location>
</feature>
<dbReference type="Pfam" id="PF13837">
    <property type="entry name" value="Myb_DNA-bind_4"/>
    <property type="match status" value="1"/>
</dbReference>
<dbReference type="PANTHER" id="PTHR36812:SF9">
    <property type="entry name" value="MYB-LIKE PROTEIN X ISOFORM X1"/>
    <property type="match status" value="1"/>
</dbReference>
<protein>
    <recommendedName>
        <fullName evidence="2">Myb/SANT-like DNA-binding domain-containing protein</fullName>
    </recommendedName>
</protein>
<dbReference type="OMA" id="KHEPDMD"/>
<keyword evidence="4" id="KW-1185">Reference proteome</keyword>
<dbReference type="InterPro" id="IPR044822">
    <property type="entry name" value="Myb_DNA-bind_4"/>
</dbReference>
<evidence type="ECO:0000256" key="1">
    <source>
        <dbReference type="SAM" id="MobiDB-lite"/>
    </source>
</evidence>
<comment type="caution">
    <text evidence="3">The sequence shown here is derived from an EMBL/GenBank/DDBJ whole genome shotgun (WGS) entry which is preliminary data.</text>
</comment>
<organism evidence="3 4">
    <name type="scientific">Lucilia cuprina</name>
    <name type="common">Green bottle fly</name>
    <name type="synonym">Australian sheep blowfly</name>
    <dbReference type="NCBI Taxonomy" id="7375"/>
    <lineage>
        <taxon>Eukaryota</taxon>
        <taxon>Metazoa</taxon>
        <taxon>Ecdysozoa</taxon>
        <taxon>Arthropoda</taxon>
        <taxon>Hexapoda</taxon>
        <taxon>Insecta</taxon>
        <taxon>Pterygota</taxon>
        <taxon>Neoptera</taxon>
        <taxon>Endopterygota</taxon>
        <taxon>Diptera</taxon>
        <taxon>Brachycera</taxon>
        <taxon>Muscomorpha</taxon>
        <taxon>Oestroidea</taxon>
        <taxon>Calliphoridae</taxon>
        <taxon>Luciliinae</taxon>
        <taxon>Lucilia</taxon>
    </lineage>
</organism>
<feature type="compositionally biased region" description="Low complexity" evidence="1">
    <location>
        <begin position="306"/>
        <end position="323"/>
    </location>
</feature>
<feature type="region of interest" description="Disordered" evidence="1">
    <location>
        <begin position="240"/>
        <end position="425"/>
    </location>
</feature>
<evidence type="ECO:0000259" key="2">
    <source>
        <dbReference type="Pfam" id="PF13837"/>
    </source>
</evidence>
<feature type="compositionally biased region" description="Acidic residues" evidence="1">
    <location>
        <begin position="715"/>
        <end position="725"/>
    </location>
</feature>
<proteinExistence type="predicted"/>
<feature type="region of interest" description="Disordered" evidence="1">
    <location>
        <begin position="622"/>
        <end position="641"/>
    </location>
</feature>
<feature type="compositionally biased region" description="Basic and acidic residues" evidence="1">
    <location>
        <begin position="63"/>
        <end position="83"/>
    </location>
</feature>
<reference evidence="3 4" key="1">
    <citation type="journal article" date="2015" name="Nat. Commun.">
        <title>Lucilia cuprina genome unlocks parasitic fly biology to underpin future interventions.</title>
        <authorList>
            <person name="Anstead C.A."/>
            <person name="Korhonen P.K."/>
            <person name="Young N.D."/>
            <person name="Hall R.S."/>
            <person name="Jex A.R."/>
            <person name="Murali S.C."/>
            <person name="Hughes D.S."/>
            <person name="Lee S.F."/>
            <person name="Perry T."/>
            <person name="Stroehlein A.J."/>
            <person name="Ansell B.R."/>
            <person name="Breugelmans B."/>
            <person name="Hofmann A."/>
            <person name="Qu J."/>
            <person name="Dugan S."/>
            <person name="Lee S.L."/>
            <person name="Chao H."/>
            <person name="Dinh H."/>
            <person name="Han Y."/>
            <person name="Doddapaneni H.V."/>
            <person name="Worley K.C."/>
            <person name="Muzny D.M."/>
            <person name="Ioannidis P."/>
            <person name="Waterhouse R.M."/>
            <person name="Zdobnov E.M."/>
            <person name="James P.J."/>
            <person name="Bagnall N.H."/>
            <person name="Kotze A.C."/>
            <person name="Gibbs R.A."/>
            <person name="Richards S."/>
            <person name="Batterham P."/>
            <person name="Gasser R.B."/>
        </authorList>
    </citation>
    <scope>NUCLEOTIDE SEQUENCE [LARGE SCALE GENOMIC DNA]</scope>
    <source>
        <strain evidence="3 4">LS</strain>
        <tissue evidence="3">Full body</tissue>
    </source>
</reference>
<dbReference type="AlphaFoldDB" id="A0A0L0CK36"/>
<dbReference type="EMBL" id="JRES01000378">
    <property type="protein sequence ID" value="KNC31834.1"/>
    <property type="molecule type" value="Genomic_DNA"/>
</dbReference>
<dbReference type="OrthoDB" id="691673at2759"/>
<feature type="region of interest" description="Disordered" evidence="1">
    <location>
        <begin position="58"/>
        <end position="83"/>
    </location>
</feature>
<feature type="compositionally biased region" description="Pro residues" evidence="1">
    <location>
        <begin position="346"/>
        <end position="358"/>
    </location>
</feature>
<feature type="compositionally biased region" description="Acidic residues" evidence="1">
    <location>
        <begin position="657"/>
        <end position="707"/>
    </location>
</feature>